<dbReference type="EMBL" id="APBQ01000056">
    <property type="protein sequence ID" value="ENY78096.1"/>
    <property type="molecule type" value="Genomic_DNA"/>
</dbReference>
<protein>
    <submittedName>
        <fullName evidence="1">Uncharacterized protein</fullName>
    </submittedName>
</protein>
<name>A0AAD2WCR8_PSEPU</name>
<comment type="caution">
    <text evidence="1">The sequence shown here is derived from an EMBL/GenBank/DDBJ whole genome shotgun (WGS) entry which is preliminary data.</text>
</comment>
<proteinExistence type="predicted"/>
<accession>A0AAD2WCR8</accession>
<sequence>MGNARQVAAVCVRAPSFSIPDPVLEEGGQTESGVIGFVGARFSGAR</sequence>
<organism evidence="1 2">
    <name type="scientific">Pseudomonas putida TRO1</name>
    <dbReference type="NCBI Taxonomy" id="1227924"/>
    <lineage>
        <taxon>Bacteria</taxon>
        <taxon>Pseudomonadati</taxon>
        <taxon>Pseudomonadota</taxon>
        <taxon>Gammaproteobacteria</taxon>
        <taxon>Pseudomonadales</taxon>
        <taxon>Pseudomonadaceae</taxon>
        <taxon>Pseudomonas</taxon>
    </lineage>
</organism>
<gene>
    <name evidence="1" type="ORF">C206_08934</name>
</gene>
<reference evidence="1 2" key="1">
    <citation type="submission" date="2013-02" db="EMBL/GenBank/DDBJ databases">
        <title>Insights into the proteome of triclosan-resistant Pseudomonas putida TRO1, isolated from activated sludge.</title>
        <authorList>
            <person name="Lolas I.B."/>
            <person name="Almeida B."/>
            <person name="Starnawski P.M."/>
            <person name="Soenderkaer M."/>
            <person name="Nielsen K.L."/>
            <person name="Nielsen J.L."/>
        </authorList>
    </citation>
    <scope>NUCLEOTIDE SEQUENCE [LARGE SCALE GENOMIC DNA]</scope>
    <source>
        <strain evidence="1 2">TRO1</strain>
    </source>
</reference>
<dbReference type="AlphaFoldDB" id="A0AAD2WCR8"/>
<dbReference type="Proteomes" id="UP000013237">
    <property type="component" value="Unassembled WGS sequence"/>
</dbReference>
<evidence type="ECO:0000313" key="1">
    <source>
        <dbReference type="EMBL" id="ENY78096.1"/>
    </source>
</evidence>
<evidence type="ECO:0000313" key="2">
    <source>
        <dbReference type="Proteomes" id="UP000013237"/>
    </source>
</evidence>